<sequence>MNEEETKRRLKTLRQSRTIRRNKAMAELEAVTDLHSGNPTFAEGQRPEELLILMTQHVERIRELDGKIADLVSEDAVDAEATASEEFHIEIERGIAAISAVTQVGTGDLAAQAEMPTFYGTPEAMRHVRFRPTMNSTMSAPRQMREATQVPDSSPQPAAQVVSTTTARLPRELDISPEVFAGDRLRYRAFITQFKCFVGKRPEATPAEKLMVLRKYVTGEPRDIVQALELSDANYQIALDLLHENYARTESDKEKILSDLRNLPRIPRYNDLPALRKLLTVLQGNIATLASNGIPLTDFALSLRSAIEAALPIRLRQDYKDSRRLEKKLLALTRGGSGEGSTADDCIETADEESTTDADDSGTSVSTRAAKEVRNLIDFLRGRVRDWEDNRYLDERASPATAEVPERPAQARDVRRRPKSTIAGAASRPSGSAGTGYRPRPCLFCRTADHNSSRCTASFSIAKRREILTAQRRCEKCFRTKHANPADCRGPKAPCASCGSRQHYTSMHGPDSPRHGDRTAAGSDATTAAVVQTVSGASADTGALLLTACAYVINGGVKIPIRVFMDPGSTLTVMLPSLRAMLRDPPVGVSNLTIQAFASTLASERIPLYNIRIMNIRGGPTIELFAHEYKFDVDPPNTTTKAVLQALTNFDRESPLADRTYVGEWSRMPPALLIGMNQLHKVMHRELPQPVVDDITAQSSKLGWLVGGSIPLGQHHIKGEVTATHIVCCAAGLSARQSLQMSSAARALETLWSLEALGISDPPAASQMSADEEEATRQFNSEISFEDGHYVVSFPKRPSISQLQNNLGVASQRLERKLSQLRQYPMKYRRYHAEVMKFIDDGFAVEVRDFSPGSRSEVDGSYYMPHHEVVVTSEKAEKWRIVFDCSAKQKGASSLNDHLLPGPNLNPDLVSLLLNFRLHSVAVSADVSKAYMRIAVAPADRPLFRFLWKGPDADSVRAYQMQRVTWGAASSGFLLAATIRHHLQGADPASQDLSKCLYADDFLQSFEDPQRDSVHR</sequence>
<accession>A0AAJ6VV29</accession>
<evidence type="ECO:0000313" key="3">
    <source>
        <dbReference type="RefSeq" id="XP_003737907.1"/>
    </source>
</evidence>
<organism evidence="2 3">
    <name type="scientific">Galendromus occidentalis</name>
    <name type="common">western predatory mite</name>
    <dbReference type="NCBI Taxonomy" id="34638"/>
    <lineage>
        <taxon>Eukaryota</taxon>
        <taxon>Metazoa</taxon>
        <taxon>Ecdysozoa</taxon>
        <taxon>Arthropoda</taxon>
        <taxon>Chelicerata</taxon>
        <taxon>Arachnida</taxon>
        <taxon>Acari</taxon>
        <taxon>Parasitiformes</taxon>
        <taxon>Mesostigmata</taxon>
        <taxon>Gamasina</taxon>
        <taxon>Phytoseioidea</taxon>
        <taxon>Phytoseiidae</taxon>
        <taxon>Typhlodrominae</taxon>
        <taxon>Galendromus</taxon>
    </lineage>
</organism>
<gene>
    <name evidence="3" type="primary">LOC100906039</name>
</gene>
<dbReference type="KEGG" id="goe:100906039"/>
<keyword evidence="2" id="KW-1185">Reference proteome</keyword>
<feature type="compositionally biased region" description="Low complexity" evidence="1">
    <location>
        <begin position="423"/>
        <end position="435"/>
    </location>
</feature>
<feature type="compositionally biased region" description="Basic and acidic residues" evidence="1">
    <location>
        <begin position="404"/>
        <end position="413"/>
    </location>
</feature>
<dbReference type="RefSeq" id="XP_003737907.1">
    <property type="nucleotide sequence ID" value="XM_003737859.1"/>
</dbReference>
<feature type="compositionally biased region" description="Acidic residues" evidence="1">
    <location>
        <begin position="345"/>
        <end position="360"/>
    </location>
</feature>
<dbReference type="SUPFAM" id="SSF56672">
    <property type="entry name" value="DNA/RNA polymerases"/>
    <property type="match status" value="1"/>
</dbReference>
<dbReference type="AlphaFoldDB" id="A0AAJ6VV29"/>
<evidence type="ECO:0000256" key="1">
    <source>
        <dbReference type="SAM" id="MobiDB-lite"/>
    </source>
</evidence>
<feature type="region of interest" description="Disordered" evidence="1">
    <location>
        <begin position="398"/>
        <end position="435"/>
    </location>
</feature>
<dbReference type="GO" id="GO:0071897">
    <property type="term" value="P:DNA biosynthetic process"/>
    <property type="evidence" value="ECO:0007669"/>
    <property type="project" value="UniProtKB-ARBA"/>
</dbReference>
<proteinExistence type="predicted"/>
<dbReference type="Pfam" id="PF03564">
    <property type="entry name" value="DUF1759"/>
    <property type="match status" value="1"/>
</dbReference>
<evidence type="ECO:0000313" key="2">
    <source>
        <dbReference type="Proteomes" id="UP000694867"/>
    </source>
</evidence>
<reference evidence="3" key="1">
    <citation type="submission" date="2025-08" db="UniProtKB">
        <authorList>
            <consortium name="RefSeq"/>
        </authorList>
    </citation>
    <scope>IDENTIFICATION</scope>
</reference>
<dbReference type="PANTHER" id="PTHR47331">
    <property type="entry name" value="PHD-TYPE DOMAIN-CONTAINING PROTEIN"/>
    <property type="match status" value="1"/>
</dbReference>
<feature type="region of interest" description="Disordered" evidence="1">
    <location>
        <begin position="334"/>
        <end position="367"/>
    </location>
</feature>
<protein>
    <submittedName>
        <fullName evidence="3">Uncharacterized protein LOC100906039</fullName>
    </submittedName>
</protein>
<name>A0AAJ6VV29_9ACAR</name>
<dbReference type="InterPro" id="IPR043502">
    <property type="entry name" value="DNA/RNA_pol_sf"/>
</dbReference>
<dbReference type="InterPro" id="IPR005312">
    <property type="entry name" value="DUF1759"/>
</dbReference>
<dbReference type="GeneID" id="100906039"/>
<dbReference type="PANTHER" id="PTHR47331:SF5">
    <property type="entry name" value="RIBONUCLEASE H"/>
    <property type="match status" value="1"/>
</dbReference>
<dbReference type="Proteomes" id="UP000694867">
    <property type="component" value="Unplaced"/>
</dbReference>
<feature type="region of interest" description="Disordered" evidence="1">
    <location>
        <begin position="499"/>
        <end position="521"/>
    </location>
</feature>